<protein>
    <submittedName>
        <fullName evidence="1">Uncharacterized protein</fullName>
    </submittedName>
</protein>
<dbReference type="KEGG" id="lnu:N7U66_17365"/>
<gene>
    <name evidence="1" type="ORF">N7U66_17365</name>
</gene>
<evidence type="ECO:0000313" key="1">
    <source>
        <dbReference type="EMBL" id="WAC01672.1"/>
    </source>
</evidence>
<dbReference type="AlphaFoldDB" id="A0A9E8MUA3"/>
<dbReference type="RefSeq" id="WP_267676270.1">
    <property type="nucleotide sequence ID" value="NZ_CP113088.1"/>
</dbReference>
<dbReference type="EMBL" id="CP113088">
    <property type="protein sequence ID" value="WAC01672.1"/>
    <property type="molecule type" value="Genomic_DNA"/>
</dbReference>
<name>A0A9E8MUA3_9FLAO</name>
<reference evidence="1" key="1">
    <citation type="submission" date="2022-11" db="EMBL/GenBank/DDBJ databases">
        <title>Lacinutrix neustonica HL-RS19T sp. nov., isolated from the surface microlayer sample of brackish Lake Shihwa.</title>
        <authorList>
            <person name="Choi J.Y."/>
            <person name="Hwang C.Y."/>
        </authorList>
    </citation>
    <scope>NUCLEOTIDE SEQUENCE</scope>
    <source>
        <strain evidence="1">HL-RS19</strain>
    </source>
</reference>
<keyword evidence="2" id="KW-1185">Reference proteome</keyword>
<organism evidence="1 2">
    <name type="scientific">Lacinutrix neustonica</name>
    <dbReference type="NCBI Taxonomy" id="2980107"/>
    <lineage>
        <taxon>Bacteria</taxon>
        <taxon>Pseudomonadati</taxon>
        <taxon>Bacteroidota</taxon>
        <taxon>Flavobacteriia</taxon>
        <taxon>Flavobacteriales</taxon>
        <taxon>Flavobacteriaceae</taxon>
        <taxon>Lacinutrix</taxon>
    </lineage>
</organism>
<sequence>MIDPKLEDLYKFNDIKYINKTLIIEFIEGWYDFYGIPKPNNAPLFTEYKITIYDTNPNTGVTNKHEYNRTIEGFVKNKINDTFDRLISEYYDTIRYESEPVKKAAYYNLIYNQLNELYKQLKKQDFITIYLIYFKNGIDLFKRTFGSTSTQRATYQRQLEHSFETLVTNRMTQQDISYKLERIFSKLKINDFIPLHAESKDFLKLFSRKYSG</sequence>
<accession>A0A9E8MUA3</accession>
<dbReference type="Proteomes" id="UP001164705">
    <property type="component" value="Chromosome"/>
</dbReference>
<evidence type="ECO:0000313" key="2">
    <source>
        <dbReference type="Proteomes" id="UP001164705"/>
    </source>
</evidence>
<proteinExistence type="predicted"/>